<gene>
    <name evidence="1" type="ORF">MNBD_GAMMA20-1257</name>
</gene>
<evidence type="ECO:0000313" key="1">
    <source>
        <dbReference type="EMBL" id="VAW97794.1"/>
    </source>
</evidence>
<proteinExistence type="predicted"/>
<name>A0A3B1AV10_9ZZZZ</name>
<feature type="non-terminal residue" evidence="1">
    <location>
        <position position="1"/>
    </location>
</feature>
<dbReference type="EMBL" id="UOFU01000130">
    <property type="protein sequence ID" value="VAW97794.1"/>
    <property type="molecule type" value="Genomic_DNA"/>
</dbReference>
<sequence>TADMSTMLAQLEAEVGQLVDNAVAVINSTPGDGATVAGTWRLVTFGLGLHDSDSSTSGIQAGTFAMDAGIGTLIITDDGNGDLSIANGAFEDFYTNFTTGPGGTSIYYETDIGVGDDETFGATIDSDGNIQVSFPFEEELQSVDLITDPDGPDFGWRWPPSTHITTDTGNGNVNVLLFREAGIRYATTDTDNDGVNDAVDPNARSGDEVSLGLDMLLKQGSDMSDASLSGDYGVVSMKVGVHTTPSATDLNADVGVMTFDGSGGLSALANALNYVEINRSTSSGVVLIVDNADDPNPLTASYSVSTTGALSLDFGGGNISDGVSSDDGTFFVTISAATTDNGGAPATIVNVDQQIIVGMKLEAATPDLSDAVYRLFPLIASFQDDGVTGLFSVSASSRLTFNSTADSATFSGTDTGFERSHDTAEVAAVVDDEGGDSLFAVTTAGSSAITMTLNDGEDDVNIQGFVSADGKLMVLRVHGEDALDPTLWQDLGIMLAVRQ</sequence>
<accession>A0A3B1AV10</accession>
<organism evidence="1">
    <name type="scientific">hydrothermal vent metagenome</name>
    <dbReference type="NCBI Taxonomy" id="652676"/>
    <lineage>
        <taxon>unclassified sequences</taxon>
        <taxon>metagenomes</taxon>
        <taxon>ecological metagenomes</taxon>
    </lineage>
</organism>
<protein>
    <submittedName>
        <fullName evidence="1">Uncharacterized protein</fullName>
    </submittedName>
</protein>
<reference evidence="1" key="1">
    <citation type="submission" date="2018-06" db="EMBL/GenBank/DDBJ databases">
        <authorList>
            <person name="Zhirakovskaya E."/>
        </authorList>
    </citation>
    <scope>NUCLEOTIDE SEQUENCE</scope>
</reference>
<dbReference type="AlphaFoldDB" id="A0A3B1AV10"/>